<dbReference type="InterPro" id="IPR050344">
    <property type="entry name" value="Peptidase_M1_aminopeptidases"/>
</dbReference>
<evidence type="ECO:0000256" key="6">
    <source>
        <dbReference type="ARBA" id="ARBA00022801"/>
    </source>
</evidence>
<evidence type="ECO:0000259" key="10">
    <source>
        <dbReference type="Pfam" id="PF17900"/>
    </source>
</evidence>
<dbReference type="PANTHER" id="PTHR11533">
    <property type="entry name" value="PROTEASE M1 ZINC METALLOPROTEASE"/>
    <property type="match status" value="1"/>
</dbReference>
<dbReference type="InterPro" id="IPR027268">
    <property type="entry name" value="Peptidase_M4/M1_CTD_sf"/>
</dbReference>
<dbReference type="Gene3D" id="2.60.40.1730">
    <property type="entry name" value="tricorn interacting facor f3 domain"/>
    <property type="match status" value="1"/>
</dbReference>
<reference evidence="11" key="1">
    <citation type="journal article" date="2015" name="Nature">
        <title>Complex archaea that bridge the gap between prokaryotes and eukaryotes.</title>
        <authorList>
            <person name="Spang A."/>
            <person name="Saw J.H."/>
            <person name="Jorgensen S.L."/>
            <person name="Zaremba-Niedzwiedzka K."/>
            <person name="Martijn J."/>
            <person name="Lind A.E."/>
            <person name="van Eijk R."/>
            <person name="Schleper C."/>
            <person name="Guy L."/>
            <person name="Ettema T.J."/>
        </authorList>
    </citation>
    <scope>NUCLEOTIDE SEQUENCE</scope>
</reference>
<organism evidence="11">
    <name type="scientific">marine sediment metagenome</name>
    <dbReference type="NCBI Taxonomy" id="412755"/>
    <lineage>
        <taxon>unclassified sequences</taxon>
        <taxon>metagenomes</taxon>
        <taxon>ecological metagenomes</taxon>
    </lineage>
</organism>
<dbReference type="PRINTS" id="PR00756">
    <property type="entry name" value="ALADIPTASE"/>
</dbReference>
<proteinExistence type="inferred from homology"/>
<feature type="domain" description="Aminopeptidase N-like N-terminal" evidence="10">
    <location>
        <begin position="46"/>
        <end position="208"/>
    </location>
</feature>
<comment type="similarity">
    <text evidence="2">Belongs to the peptidase M1 family.</text>
</comment>
<keyword evidence="8" id="KW-0482">Metalloprotease</keyword>
<name>A0A0F9VMG6_9ZZZZ</name>
<dbReference type="Pfam" id="PF01433">
    <property type="entry name" value="Peptidase_M1"/>
    <property type="match status" value="1"/>
</dbReference>
<dbReference type="InterPro" id="IPR014782">
    <property type="entry name" value="Peptidase_M1_dom"/>
</dbReference>
<dbReference type="Gene3D" id="1.10.390.10">
    <property type="entry name" value="Neutral Protease Domain 2"/>
    <property type="match status" value="1"/>
</dbReference>
<keyword evidence="3" id="KW-0031">Aminopeptidase</keyword>
<dbReference type="InterPro" id="IPR045357">
    <property type="entry name" value="Aminopeptidase_N-like_N"/>
</dbReference>
<keyword evidence="5" id="KW-0479">Metal-binding</keyword>
<evidence type="ECO:0000259" key="9">
    <source>
        <dbReference type="Pfam" id="PF01433"/>
    </source>
</evidence>
<dbReference type="SUPFAM" id="SSF55486">
    <property type="entry name" value="Metalloproteases ('zincins'), catalytic domain"/>
    <property type="match status" value="1"/>
</dbReference>
<dbReference type="CDD" id="cd09602">
    <property type="entry name" value="M1_APN"/>
    <property type="match status" value="1"/>
</dbReference>
<dbReference type="PROSITE" id="PS51257">
    <property type="entry name" value="PROKAR_LIPOPROTEIN"/>
    <property type="match status" value="1"/>
</dbReference>
<comment type="caution">
    <text evidence="11">The sequence shown here is derived from an EMBL/GenBank/DDBJ whole genome shotgun (WGS) entry which is preliminary data.</text>
</comment>
<evidence type="ECO:0000256" key="2">
    <source>
        <dbReference type="ARBA" id="ARBA00010136"/>
    </source>
</evidence>
<comment type="cofactor">
    <cofactor evidence="1">
        <name>Zn(2+)</name>
        <dbReference type="ChEBI" id="CHEBI:29105"/>
    </cofactor>
</comment>
<dbReference type="EMBL" id="LAZR01000016">
    <property type="protein sequence ID" value="KKO06281.1"/>
    <property type="molecule type" value="Genomic_DNA"/>
</dbReference>
<evidence type="ECO:0000256" key="7">
    <source>
        <dbReference type="ARBA" id="ARBA00022833"/>
    </source>
</evidence>
<dbReference type="SUPFAM" id="SSF63737">
    <property type="entry name" value="Leukotriene A4 hydrolase N-terminal domain"/>
    <property type="match status" value="1"/>
</dbReference>
<dbReference type="AlphaFoldDB" id="A0A0F9VMG6"/>
<keyword evidence="7" id="KW-0862">Zinc</keyword>
<evidence type="ECO:0000256" key="8">
    <source>
        <dbReference type="ARBA" id="ARBA00023049"/>
    </source>
</evidence>
<dbReference type="GO" id="GO:0005737">
    <property type="term" value="C:cytoplasm"/>
    <property type="evidence" value="ECO:0007669"/>
    <property type="project" value="TreeGrafter"/>
</dbReference>
<dbReference type="GO" id="GO:0043171">
    <property type="term" value="P:peptide catabolic process"/>
    <property type="evidence" value="ECO:0007669"/>
    <property type="project" value="TreeGrafter"/>
</dbReference>
<dbReference type="GO" id="GO:0070006">
    <property type="term" value="F:metalloaminopeptidase activity"/>
    <property type="evidence" value="ECO:0007669"/>
    <property type="project" value="TreeGrafter"/>
</dbReference>
<dbReference type="GO" id="GO:0008270">
    <property type="term" value="F:zinc ion binding"/>
    <property type="evidence" value="ECO:0007669"/>
    <property type="project" value="InterPro"/>
</dbReference>
<dbReference type="GO" id="GO:0042277">
    <property type="term" value="F:peptide binding"/>
    <property type="evidence" value="ECO:0007669"/>
    <property type="project" value="TreeGrafter"/>
</dbReference>
<evidence type="ECO:0000256" key="1">
    <source>
        <dbReference type="ARBA" id="ARBA00001947"/>
    </source>
</evidence>
<evidence type="ECO:0000256" key="3">
    <source>
        <dbReference type="ARBA" id="ARBA00022438"/>
    </source>
</evidence>
<dbReference type="GO" id="GO:0006508">
    <property type="term" value="P:proteolysis"/>
    <property type="evidence" value="ECO:0007669"/>
    <property type="project" value="UniProtKB-KW"/>
</dbReference>
<dbReference type="Pfam" id="PF17900">
    <property type="entry name" value="Peptidase_M1_N"/>
    <property type="match status" value="1"/>
</dbReference>
<keyword evidence="4" id="KW-0645">Protease</keyword>
<evidence type="ECO:0000313" key="11">
    <source>
        <dbReference type="EMBL" id="KKO06281.1"/>
    </source>
</evidence>
<dbReference type="GO" id="GO:0016020">
    <property type="term" value="C:membrane"/>
    <property type="evidence" value="ECO:0007669"/>
    <property type="project" value="TreeGrafter"/>
</dbReference>
<keyword evidence="6" id="KW-0378">Hydrolase</keyword>
<dbReference type="GO" id="GO:0005615">
    <property type="term" value="C:extracellular space"/>
    <property type="evidence" value="ECO:0007669"/>
    <property type="project" value="TreeGrafter"/>
</dbReference>
<accession>A0A0F9VMG6</accession>
<dbReference type="InterPro" id="IPR001930">
    <property type="entry name" value="Peptidase_M1"/>
</dbReference>
<protein>
    <submittedName>
        <fullName evidence="11">Uncharacterized protein</fullName>
    </submittedName>
</protein>
<sequence length="860" mass="98854">MKKVFYLFFGVVVIISCNNNPQASKDIASGVSLEMATIRSSQISNVHYNLSFHIPEEQKDPIHSNLILDFNLDQPNEAIYLDFKEETAKIKSVTINDDSIGIKHINEHIVLPKEHLKKGQNSVTIAFIAGELSLNRNIDYLYTLLVPDRARTLFPCFDQPNIKGVYTLSITAPNDWKVLCSTKEVNKIQQGEYTQHNFGKSEQMSTYLFSFVAGKFESATQKPSNLEMTMLYRETDSTKIKYSTDSIFELHQQSLSFLEDYTAYPFPFQKMDFASIPGFQYGGMEHVGAIQYRESSLFLDESATVNKKLSRAKLIAHETSHMWFGDLVTMNWFNDVWMKEVFANFMADKIMNPAFPNIDHQLAFMITHYPNAYGEDRTLGTNPIRQDLENLNNAGSLYGSIIYNKAPTMMRQLETVLGKDEFKSGIQEYITSFAYKNAVWGELIEILDKKSSTDIAAWSNVWVNNSSRPIFKDAIKYDANNKISSFELFQKAEDGSENIWPQTFEVLFVYPNETKVFTVNMLENKFHLKETIGLPKPEAIIYNSNAEGYGVFPTQEEQLDIITNLSDQVARGYGYINIFENMLNGAVAPSSALKLFLKGLNDEDNELLIGLISRYTNTLYWKYLTDEQRLFYQKEITDQVWTKLQEPLPANIKKTLFSTFSSIGYTDKTLQRLYDIWTKNIEIEDLKLNDDDYTELAMDLALYGHPDSENILVTAENSISNQDKLNRFRYLLPSLSNDLQTRTDFFKSLSKEENRAKESWVANAMNNLNHPLHQQESIEYLRTSLNLLDEIQKTGDIFFPKRWLSSTIGNYTTKEAYDILQTYLNENPDLNPSLKSKVLQASDDLRRVQILRKQLDSSVN</sequence>
<dbReference type="PANTHER" id="PTHR11533:SF174">
    <property type="entry name" value="PUROMYCIN-SENSITIVE AMINOPEPTIDASE-RELATED"/>
    <property type="match status" value="1"/>
</dbReference>
<evidence type="ECO:0000256" key="4">
    <source>
        <dbReference type="ARBA" id="ARBA00022670"/>
    </source>
</evidence>
<dbReference type="InterPro" id="IPR042097">
    <property type="entry name" value="Aminopeptidase_N-like_N_sf"/>
</dbReference>
<gene>
    <name evidence="11" type="ORF">LCGC14_0067000</name>
</gene>
<feature type="domain" description="Peptidase M1 membrane alanine aminopeptidase" evidence="9">
    <location>
        <begin position="249"/>
        <end position="462"/>
    </location>
</feature>
<evidence type="ECO:0000256" key="5">
    <source>
        <dbReference type="ARBA" id="ARBA00022723"/>
    </source>
</evidence>